<evidence type="ECO:0000256" key="2">
    <source>
        <dbReference type="ARBA" id="ARBA00023043"/>
    </source>
</evidence>
<dbReference type="SUPFAM" id="SSF48403">
    <property type="entry name" value="Ankyrin repeat"/>
    <property type="match status" value="1"/>
</dbReference>
<feature type="repeat" description="ANK" evidence="3">
    <location>
        <begin position="41"/>
        <end position="73"/>
    </location>
</feature>
<dbReference type="SMART" id="SM00248">
    <property type="entry name" value="ANK"/>
    <property type="match status" value="7"/>
</dbReference>
<comment type="caution">
    <text evidence="4">The sequence shown here is derived from an EMBL/GenBank/DDBJ whole genome shotgun (WGS) entry which is preliminary data.</text>
</comment>
<reference evidence="4" key="1">
    <citation type="submission" date="2023-06" db="EMBL/GenBank/DDBJ databases">
        <title>Genome-scale phylogeny and comparative genomics of the fungal order Sordariales.</title>
        <authorList>
            <consortium name="Lawrence Berkeley National Laboratory"/>
            <person name="Hensen N."/>
            <person name="Bonometti L."/>
            <person name="Westerberg I."/>
            <person name="Brannstrom I.O."/>
            <person name="Guillou S."/>
            <person name="Cros-Aarteil S."/>
            <person name="Calhoun S."/>
            <person name="Haridas S."/>
            <person name="Kuo A."/>
            <person name="Mondo S."/>
            <person name="Pangilinan J."/>
            <person name="Riley R."/>
            <person name="LaButti K."/>
            <person name="Andreopoulos B."/>
            <person name="Lipzen A."/>
            <person name="Chen C."/>
            <person name="Yanf M."/>
            <person name="Daum C."/>
            <person name="Ng V."/>
            <person name="Clum A."/>
            <person name="Steindorff A."/>
            <person name="Ohm R."/>
            <person name="Martin F."/>
            <person name="Silar P."/>
            <person name="Natvig D."/>
            <person name="Lalanne C."/>
            <person name="Gautier V."/>
            <person name="Ament-velasquez S.L."/>
            <person name="Kruys A."/>
            <person name="Hutchinson M.I."/>
            <person name="Powell A.J."/>
            <person name="Barry K."/>
            <person name="Miller A.N."/>
            <person name="Grigoriev I.V."/>
            <person name="Debuchy R."/>
            <person name="Gladieux P."/>
            <person name="Thoren M.H."/>
            <person name="Johannesson H."/>
        </authorList>
    </citation>
    <scope>NUCLEOTIDE SEQUENCE</scope>
    <source>
        <strain evidence="4">SMH3391-2</strain>
    </source>
</reference>
<dbReference type="EMBL" id="JAULSR010000008">
    <property type="protein sequence ID" value="KAK0612802.1"/>
    <property type="molecule type" value="Genomic_DNA"/>
</dbReference>
<dbReference type="Pfam" id="PF12796">
    <property type="entry name" value="Ank_2"/>
    <property type="match status" value="2"/>
</dbReference>
<name>A0AA39TIJ6_9PEZI</name>
<feature type="repeat" description="ANK" evidence="3">
    <location>
        <begin position="177"/>
        <end position="209"/>
    </location>
</feature>
<dbReference type="AlphaFoldDB" id="A0AA39TIJ6"/>
<feature type="repeat" description="ANK" evidence="3">
    <location>
        <begin position="76"/>
        <end position="108"/>
    </location>
</feature>
<gene>
    <name evidence="4" type="ORF">B0T17DRAFT_620195</name>
</gene>
<dbReference type="InterPro" id="IPR036770">
    <property type="entry name" value="Ankyrin_rpt-contain_sf"/>
</dbReference>
<accession>A0AA39TIJ6</accession>
<evidence type="ECO:0000256" key="1">
    <source>
        <dbReference type="ARBA" id="ARBA00022737"/>
    </source>
</evidence>
<keyword evidence="2 3" id="KW-0040">ANK repeat</keyword>
<dbReference type="PROSITE" id="PS50297">
    <property type="entry name" value="ANK_REP_REGION"/>
    <property type="match status" value="3"/>
</dbReference>
<evidence type="ECO:0000313" key="5">
    <source>
        <dbReference type="Proteomes" id="UP001174934"/>
    </source>
</evidence>
<protein>
    <submittedName>
        <fullName evidence="4">Ankyrin repeat-containing domain protein</fullName>
    </submittedName>
</protein>
<dbReference type="PANTHER" id="PTHR24198:SF165">
    <property type="entry name" value="ANKYRIN REPEAT-CONTAINING PROTEIN-RELATED"/>
    <property type="match status" value="1"/>
</dbReference>
<sequence>MAANLNSSAEEYGDFITAAAKDGRIDIFEWLLEQGASINSDEGFALQAAAGQGNQDMVKCLLDYGADVNHLSSHHPSGTPLQAACEHGHYEMVKLLLERGADPNLGGGKYKRPIIAATKCSRPQILKLLLKAPGIEIDILDGPGEASPLNYAAQALPASSVKDLLDAGAAVGLVDADGDTALMGAAFVGDAESVKVMLHHGADFMIDSPDFGTALEVAVARGNHECARLLVARAAAVLRELKQAADNGSATAKRIVELERQGRQEAMVFEEMKHAEEEAAKRAEEGSRASRR</sequence>
<dbReference type="Proteomes" id="UP001174934">
    <property type="component" value="Unassembled WGS sequence"/>
</dbReference>
<dbReference type="PROSITE" id="PS50088">
    <property type="entry name" value="ANK_REPEAT"/>
    <property type="match status" value="3"/>
</dbReference>
<keyword evidence="5" id="KW-1185">Reference proteome</keyword>
<organism evidence="4 5">
    <name type="scientific">Bombardia bombarda</name>
    <dbReference type="NCBI Taxonomy" id="252184"/>
    <lineage>
        <taxon>Eukaryota</taxon>
        <taxon>Fungi</taxon>
        <taxon>Dikarya</taxon>
        <taxon>Ascomycota</taxon>
        <taxon>Pezizomycotina</taxon>
        <taxon>Sordariomycetes</taxon>
        <taxon>Sordariomycetidae</taxon>
        <taxon>Sordariales</taxon>
        <taxon>Lasiosphaeriaceae</taxon>
        <taxon>Bombardia</taxon>
    </lineage>
</organism>
<evidence type="ECO:0000256" key="3">
    <source>
        <dbReference type="PROSITE-ProRule" id="PRU00023"/>
    </source>
</evidence>
<dbReference type="Gene3D" id="1.25.40.20">
    <property type="entry name" value="Ankyrin repeat-containing domain"/>
    <property type="match status" value="2"/>
</dbReference>
<dbReference type="InterPro" id="IPR002110">
    <property type="entry name" value="Ankyrin_rpt"/>
</dbReference>
<dbReference type="PANTHER" id="PTHR24198">
    <property type="entry name" value="ANKYRIN REPEAT AND PROTEIN KINASE DOMAIN-CONTAINING PROTEIN"/>
    <property type="match status" value="1"/>
</dbReference>
<keyword evidence="1" id="KW-0677">Repeat</keyword>
<proteinExistence type="predicted"/>
<evidence type="ECO:0000313" key="4">
    <source>
        <dbReference type="EMBL" id="KAK0612802.1"/>
    </source>
</evidence>